<dbReference type="OrthoDB" id="996574at2"/>
<evidence type="ECO:0000256" key="2">
    <source>
        <dbReference type="ARBA" id="ARBA00022737"/>
    </source>
</evidence>
<dbReference type="EMBL" id="RBCJ01000001">
    <property type="protein sequence ID" value="RKN82940.1"/>
    <property type="molecule type" value="Genomic_DNA"/>
</dbReference>
<dbReference type="InterPro" id="IPR056737">
    <property type="entry name" value="Beta-prop_ATRN-MKLN-like"/>
</dbReference>
<dbReference type="InterPro" id="IPR015915">
    <property type="entry name" value="Kelch-typ_b-propeller"/>
</dbReference>
<proteinExistence type="predicted"/>
<gene>
    <name evidence="4" type="ORF">D7Z94_03600</name>
</gene>
<evidence type="ECO:0000259" key="3">
    <source>
        <dbReference type="Pfam" id="PF24981"/>
    </source>
</evidence>
<dbReference type="PANTHER" id="PTHR46344:SF27">
    <property type="entry name" value="KELCH REPEAT SUPERFAMILY PROTEIN"/>
    <property type="match status" value="1"/>
</dbReference>
<dbReference type="SUPFAM" id="SSF117281">
    <property type="entry name" value="Kelch motif"/>
    <property type="match status" value="1"/>
</dbReference>
<sequence>MKNVFVLLCFLLVITTCKEAPKNTDEKAPQEQAIEPKWESVVSEDGSKPVQRHEAAFVRVEDKFYLFGGRGIRPVSIYDTQTKTWSQGTEPPIEMHHFQPVVHKNRIFIVGALTGGWPNETPITHIYVYDPLNDKWSKEDEIPSERLRGSTGNVIFNGKLYVSCGIKNGHIGDHKNWMDSYDLNTGEWQILTDAPRPRDHFQAVEANGKIYALAGRNTGASDEPFGSTIGKVDVYDIVSNSWVSLPNDIPTQRAGNMAILHRNEILVLGGESSTQEKAHAHVEALDIGNNSWRSLPSMLEGRHGTGVLEHNGNLYVASGCGNRGGEPELFTMEKY</sequence>
<protein>
    <submittedName>
        <fullName evidence="4">Kelch repeat-containing protein</fullName>
    </submittedName>
</protein>
<keyword evidence="1" id="KW-0880">Kelch repeat</keyword>
<evidence type="ECO:0000313" key="5">
    <source>
        <dbReference type="Proteomes" id="UP000276603"/>
    </source>
</evidence>
<dbReference type="RefSeq" id="WP_120710147.1">
    <property type="nucleotide sequence ID" value="NZ_RBCJ01000001.1"/>
</dbReference>
<dbReference type="Proteomes" id="UP000276603">
    <property type="component" value="Unassembled WGS sequence"/>
</dbReference>
<reference evidence="4 5" key="1">
    <citation type="submission" date="2018-10" db="EMBL/GenBank/DDBJ databases">
        <title>Ulvibacterium marinum gen. nov., sp. nov., a novel marine bacterium of the family Flavobacteriaceae, isolated from a culture of the green alga Ulva prolifera.</title>
        <authorList>
            <person name="Zhang Z."/>
        </authorList>
    </citation>
    <scope>NUCLEOTIDE SEQUENCE [LARGE SCALE GENOMIC DNA]</scope>
    <source>
        <strain evidence="4 5">CCMM003</strain>
    </source>
</reference>
<organism evidence="4 5">
    <name type="scientific">Ulvibacterium marinum</name>
    <dbReference type="NCBI Taxonomy" id="2419782"/>
    <lineage>
        <taxon>Bacteria</taxon>
        <taxon>Pseudomonadati</taxon>
        <taxon>Bacteroidota</taxon>
        <taxon>Flavobacteriia</taxon>
        <taxon>Flavobacteriales</taxon>
        <taxon>Flavobacteriaceae</taxon>
        <taxon>Ulvibacterium</taxon>
    </lineage>
</organism>
<dbReference type="Gene3D" id="2.120.10.80">
    <property type="entry name" value="Kelch-type beta propeller"/>
    <property type="match status" value="2"/>
</dbReference>
<keyword evidence="5" id="KW-1185">Reference proteome</keyword>
<keyword evidence="2" id="KW-0677">Repeat</keyword>
<feature type="domain" description="Attractin/MKLN-like beta-propeller" evidence="3">
    <location>
        <begin position="36"/>
        <end position="273"/>
    </location>
</feature>
<name>A0A3B0CCT4_9FLAO</name>
<dbReference type="AlphaFoldDB" id="A0A3B0CCT4"/>
<dbReference type="InterPro" id="IPR006652">
    <property type="entry name" value="Kelch_1"/>
</dbReference>
<dbReference type="SMART" id="SM00612">
    <property type="entry name" value="Kelch"/>
    <property type="match status" value="4"/>
</dbReference>
<evidence type="ECO:0000256" key="1">
    <source>
        <dbReference type="ARBA" id="ARBA00022441"/>
    </source>
</evidence>
<dbReference type="Pfam" id="PF24981">
    <property type="entry name" value="Beta-prop_ATRN-LZTR1"/>
    <property type="match status" value="1"/>
</dbReference>
<evidence type="ECO:0000313" key="4">
    <source>
        <dbReference type="EMBL" id="RKN82940.1"/>
    </source>
</evidence>
<comment type="caution">
    <text evidence="4">The sequence shown here is derived from an EMBL/GenBank/DDBJ whole genome shotgun (WGS) entry which is preliminary data.</text>
</comment>
<dbReference type="PANTHER" id="PTHR46344">
    <property type="entry name" value="OS02G0202900 PROTEIN"/>
    <property type="match status" value="1"/>
</dbReference>
<accession>A0A3B0CCT4</accession>